<feature type="compositionally biased region" description="Low complexity" evidence="1">
    <location>
        <begin position="64"/>
        <end position="82"/>
    </location>
</feature>
<dbReference type="EMBL" id="CP109011">
    <property type="protein sequence ID" value="WUT46699.1"/>
    <property type="molecule type" value="Genomic_DNA"/>
</dbReference>
<organism evidence="2 3">
    <name type="scientific">Streptomyces pseudovenezuelae</name>
    <dbReference type="NCBI Taxonomy" id="67350"/>
    <lineage>
        <taxon>Bacteria</taxon>
        <taxon>Bacillati</taxon>
        <taxon>Actinomycetota</taxon>
        <taxon>Actinomycetes</taxon>
        <taxon>Kitasatosporales</taxon>
        <taxon>Streptomycetaceae</taxon>
        <taxon>Streptomyces</taxon>
        <taxon>Streptomyces aurantiacus group</taxon>
    </lineage>
</organism>
<accession>A0ABZ1X3M9</accession>
<proteinExistence type="predicted"/>
<keyword evidence="3" id="KW-1185">Reference proteome</keyword>
<evidence type="ECO:0008006" key="4">
    <source>
        <dbReference type="Google" id="ProtNLM"/>
    </source>
</evidence>
<evidence type="ECO:0000313" key="3">
    <source>
        <dbReference type="Proteomes" id="UP001432168"/>
    </source>
</evidence>
<dbReference type="Proteomes" id="UP001432168">
    <property type="component" value="Chromosome"/>
</dbReference>
<reference evidence="2" key="1">
    <citation type="submission" date="2022-10" db="EMBL/GenBank/DDBJ databases">
        <title>The complete genomes of actinobacterial strains from the NBC collection.</title>
        <authorList>
            <person name="Joergensen T.S."/>
            <person name="Alvarez Arevalo M."/>
            <person name="Sterndorff E.B."/>
            <person name="Faurdal D."/>
            <person name="Vuksanovic O."/>
            <person name="Mourched A.-S."/>
            <person name="Charusanti P."/>
            <person name="Shaw S."/>
            <person name="Blin K."/>
            <person name="Weber T."/>
        </authorList>
    </citation>
    <scope>NUCLEOTIDE SEQUENCE</scope>
    <source>
        <strain evidence="2">NBC_00686</strain>
    </source>
</reference>
<gene>
    <name evidence="2" type="ORF">OG929_32300</name>
</gene>
<protein>
    <recommendedName>
        <fullName evidence="4">Gliding motility protein</fullName>
    </recommendedName>
</protein>
<sequence>MGVFARLLRRSKATEEASTAETQADIPTAESAAEEAAQAKGSTDVEGGAGTEVDSPAEAEAADSDTATATATAKGTDGSTATEDGEDAAAEGVEIPKQQSAAAAADHEAGEGART</sequence>
<name>A0ABZ1X3M9_9ACTN</name>
<evidence type="ECO:0000313" key="2">
    <source>
        <dbReference type="EMBL" id="WUT46699.1"/>
    </source>
</evidence>
<feature type="region of interest" description="Disordered" evidence="1">
    <location>
        <begin position="1"/>
        <end position="115"/>
    </location>
</feature>
<evidence type="ECO:0000256" key="1">
    <source>
        <dbReference type="SAM" id="MobiDB-lite"/>
    </source>
</evidence>
<feature type="compositionally biased region" description="Low complexity" evidence="1">
    <location>
        <begin position="29"/>
        <end position="39"/>
    </location>
</feature>
<feature type="compositionally biased region" description="Basic and acidic residues" evidence="1">
    <location>
        <begin position="105"/>
        <end position="115"/>
    </location>
</feature>
<dbReference type="RefSeq" id="WP_329268123.1">
    <property type="nucleotide sequence ID" value="NZ_CP109011.1"/>
</dbReference>